<name>A0A381RM32_9ZZZZ</name>
<evidence type="ECO:0008006" key="4">
    <source>
        <dbReference type="Google" id="ProtNLM"/>
    </source>
</evidence>
<feature type="domain" description="Peptidoglycan beta-N-acetylmuramidase NamZ N-terminal" evidence="1">
    <location>
        <begin position="57"/>
        <end position="259"/>
    </location>
</feature>
<dbReference type="AlphaFoldDB" id="A0A381RM32"/>
<dbReference type="PIRSF" id="PIRSF016719">
    <property type="entry name" value="UCP016719"/>
    <property type="match status" value="1"/>
</dbReference>
<reference evidence="3" key="1">
    <citation type="submission" date="2018-05" db="EMBL/GenBank/DDBJ databases">
        <authorList>
            <person name="Lanie J.A."/>
            <person name="Ng W.-L."/>
            <person name="Kazmierczak K.M."/>
            <person name="Andrzejewski T.M."/>
            <person name="Davidsen T.M."/>
            <person name="Wayne K.J."/>
            <person name="Tettelin H."/>
            <person name="Glass J.I."/>
            <person name="Rusch D."/>
            <person name="Podicherti R."/>
            <person name="Tsui H.-C.T."/>
            <person name="Winkler M.E."/>
        </authorList>
    </citation>
    <scope>NUCLEOTIDE SEQUENCE</scope>
</reference>
<dbReference type="Pfam" id="PF20732">
    <property type="entry name" value="NamZ_C"/>
    <property type="match status" value="1"/>
</dbReference>
<proteinExistence type="predicted"/>
<evidence type="ECO:0000259" key="2">
    <source>
        <dbReference type="Pfam" id="PF20732"/>
    </source>
</evidence>
<feature type="domain" description="Peptidoglycan beta-N-acetylmuramidase NamZ C-terminal" evidence="2">
    <location>
        <begin position="264"/>
        <end position="399"/>
    </location>
</feature>
<organism evidence="3">
    <name type="scientific">marine metagenome</name>
    <dbReference type="NCBI Taxonomy" id="408172"/>
    <lineage>
        <taxon>unclassified sequences</taxon>
        <taxon>metagenomes</taxon>
        <taxon>ecological metagenomes</taxon>
    </lineage>
</organism>
<accession>A0A381RM32</accession>
<protein>
    <recommendedName>
        <fullName evidence="4">DUF1343 domain-containing protein</fullName>
    </recommendedName>
</protein>
<dbReference type="EMBL" id="UINC01002024">
    <property type="protein sequence ID" value="SUZ92008.1"/>
    <property type="molecule type" value="Genomic_DNA"/>
</dbReference>
<sequence length="400" mass="45590">MIQISQLMKLNIIKFKSTFFLILISFSYLSFSQNNDKLTLGADQIDFFIDDLKGKNVAIVANQTSKIKSDNRHVHIIDSLLSLNINIKKVFSPEHGFRGIADAGEKVEDGIDLKTGLPIISLHGSNKKPTINQMKDLDVVIFDIQDVGVRFYTYISTLHLVMEAVAENNKKLIILDRPNPNGHYIDGPILENNFKSFVGMHPIPIVHGMTIGELGIMINKEGWLKNKINCDLKVIPIENYDRNIIYDLPEKPSPNLPNKKSINLYPSLCLFEQTPISIGRGTEMQFQIIGNPDWKKTNFNFRPKSMSGAKSPKHLNKICNGIDLRNYPLLSEINLEWIIYAYNKSKNKASFFRSGFNRLAGNDKLKEQIINGLSEKEIKLSWKKGIEDFKSIRSKYLLYN</sequence>
<evidence type="ECO:0000313" key="3">
    <source>
        <dbReference type="EMBL" id="SUZ92008.1"/>
    </source>
</evidence>
<dbReference type="Gene3D" id="3.40.50.12170">
    <property type="entry name" value="Uncharacterised protein PF07075, DUF1343"/>
    <property type="match status" value="1"/>
</dbReference>
<dbReference type="InterPro" id="IPR008302">
    <property type="entry name" value="NamZ"/>
</dbReference>
<dbReference type="InterPro" id="IPR048502">
    <property type="entry name" value="NamZ_N"/>
</dbReference>
<evidence type="ECO:0000259" key="1">
    <source>
        <dbReference type="Pfam" id="PF07075"/>
    </source>
</evidence>
<dbReference type="PANTHER" id="PTHR42915">
    <property type="entry name" value="HYPOTHETICAL 460 KDA PROTEIN IN FEUA-SIGW INTERGENIC REGION [PRECURSOR]"/>
    <property type="match status" value="1"/>
</dbReference>
<dbReference type="PANTHER" id="PTHR42915:SF1">
    <property type="entry name" value="PEPTIDOGLYCAN BETA-N-ACETYLMURAMIDASE NAMZ"/>
    <property type="match status" value="1"/>
</dbReference>
<dbReference type="Pfam" id="PF07075">
    <property type="entry name" value="NamZ_N"/>
    <property type="match status" value="1"/>
</dbReference>
<dbReference type="GO" id="GO:0033922">
    <property type="term" value="F:peptidoglycan beta-N-acetylmuramidase activity"/>
    <property type="evidence" value="ECO:0007669"/>
    <property type="project" value="InterPro"/>
</dbReference>
<dbReference type="Gene3D" id="3.90.1150.140">
    <property type="match status" value="1"/>
</dbReference>
<gene>
    <name evidence="3" type="ORF">METZ01_LOCUS44862</name>
</gene>
<dbReference type="InterPro" id="IPR048503">
    <property type="entry name" value="NamZ_C"/>
</dbReference>